<evidence type="ECO:0000313" key="1">
    <source>
        <dbReference type="EMBL" id="BAJ76990.1"/>
    </source>
</evidence>
<protein>
    <submittedName>
        <fullName evidence="1">Uncharacterized protein</fullName>
    </submittedName>
</protein>
<reference evidence="1" key="1">
    <citation type="journal article" date="2006" name="Biosci. Biotechnol. Biochem.">
        <title>Conjugational transfer kinetics of pLS20 between Bacillus subtilis in liquid medium.</title>
        <authorList>
            <person name="Itaya M."/>
            <person name="Sakaya N."/>
            <person name="Matsunaga S."/>
            <person name="Fujita K."/>
            <person name="Kaneko S."/>
        </authorList>
    </citation>
    <scope>NUCLEOTIDE SEQUENCE</scope>
    <source>
        <strain evidence="1">IFO 3335</strain>
        <plasmid evidence="1">pLS20</plasmid>
    </source>
</reference>
<dbReference type="EMBL" id="AB615352">
    <property type="protein sequence ID" value="BAJ76990.1"/>
    <property type="molecule type" value="Genomic_DNA"/>
</dbReference>
<proteinExistence type="predicted"/>
<keyword evidence="1" id="KW-0614">Plasmid</keyword>
<sequence length="169" mass="19725">MQFGLRKNKKVLKKKELLHMFFTSIVWHKEDLKSALESKGFLGTEKNIEACITNGFEQTLKERSVEEGWTILDDLIGSIESQLDKTQSKAYCSFWTYKASANEYPETQVRFCVYEDWLEEVLNRRFTDIPDISTFTSEYTYDQTKLIFEIATENKSESGLTILKEDEGE</sequence>
<dbReference type="RefSeq" id="WP_013603272.1">
    <property type="nucleotide sequence ID" value="NC_015148.1"/>
</dbReference>
<accession>E9RJ75</accession>
<geneLocation type="plasmid" evidence="1">
    <name>pLS20</name>
</geneLocation>
<reference evidence="1" key="2">
    <citation type="submission" date="2011-02" db="EMBL/GenBank/DDBJ databases">
        <title>Host Range of a conjugational plasmid pLS20 originated from Bacillus subtilis (natto).</title>
        <authorList>
            <person name="Itaya M."/>
        </authorList>
    </citation>
    <scope>NUCLEOTIDE SEQUENCE</scope>
    <source>
        <strain evidence="1">IFO 3335</strain>
        <plasmid evidence="1">pLS20</plasmid>
    </source>
</reference>
<name>E9RJ75_BACNA</name>
<organism evidence="1">
    <name type="scientific">Bacillus subtilis subsp. natto</name>
    <dbReference type="NCBI Taxonomy" id="86029"/>
    <lineage>
        <taxon>Bacteria</taxon>
        <taxon>Bacillati</taxon>
        <taxon>Bacillota</taxon>
        <taxon>Bacilli</taxon>
        <taxon>Bacillales</taxon>
        <taxon>Bacillaceae</taxon>
        <taxon>Bacillus</taxon>
    </lineage>
</organism>
<dbReference type="AlphaFoldDB" id="E9RJ75"/>